<keyword evidence="4 6" id="KW-1133">Transmembrane helix</keyword>
<evidence type="ECO:0000256" key="4">
    <source>
        <dbReference type="ARBA" id="ARBA00022989"/>
    </source>
</evidence>
<feature type="transmembrane region" description="Helical" evidence="6">
    <location>
        <begin position="31"/>
        <end position="54"/>
    </location>
</feature>
<dbReference type="GO" id="GO:0005886">
    <property type="term" value="C:plasma membrane"/>
    <property type="evidence" value="ECO:0007669"/>
    <property type="project" value="UniProtKB-SubCell"/>
</dbReference>
<keyword evidence="3 6" id="KW-0812">Transmembrane</keyword>
<reference evidence="7 8" key="1">
    <citation type="submission" date="2018-06" db="EMBL/GenBank/DDBJ databases">
        <authorList>
            <consortium name="Pathogen Informatics"/>
            <person name="Doyle S."/>
        </authorList>
    </citation>
    <scope>NUCLEOTIDE SEQUENCE [LARGE SCALE GENOMIC DNA]</scope>
    <source>
        <strain evidence="7 8">NCTC11112</strain>
    </source>
</reference>
<name>A0A376SAS0_ECOLX</name>
<evidence type="ECO:0000256" key="1">
    <source>
        <dbReference type="ARBA" id="ARBA00004651"/>
    </source>
</evidence>
<keyword evidence="5 6" id="KW-0472">Membrane</keyword>
<feature type="transmembrane region" description="Helical" evidence="6">
    <location>
        <begin position="60"/>
        <end position="80"/>
    </location>
</feature>
<evidence type="ECO:0000313" key="7">
    <source>
        <dbReference type="EMBL" id="STI47938.1"/>
    </source>
</evidence>
<evidence type="ECO:0000256" key="6">
    <source>
        <dbReference type="SAM" id="Phobius"/>
    </source>
</evidence>
<evidence type="ECO:0000256" key="2">
    <source>
        <dbReference type="ARBA" id="ARBA00022475"/>
    </source>
</evidence>
<protein>
    <submittedName>
        <fullName evidence="7">Hydrogenase-4 component E</fullName>
        <ecNumber evidence="7">1.-.-.-</ecNumber>
    </submittedName>
</protein>
<feature type="transmembrane region" description="Helical" evidence="6">
    <location>
        <begin position="6"/>
        <end position="24"/>
    </location>
</feature>
<dbReference type="GO" id="GO:0016491">
    <property type="term" value="F:oxidoreductase activity"/>
    <property type="evidence" value="ECO:0007669"/>
    <property type="project" value="UniProtKB-KW"/>
</dbReference>
<evidence type="ECO:0000256" key="5">
    <source>
        <dbReference type="ARBA" id="ARBA00023136"/>
    </source>
</evidence>
<dbReference type="PANTHER" id="PTHR38601:SF1">
    <property type="entry name" value="HYDROGENASE-4 COMPONENT E"/>
    <property type="match status" value="1"/>
</dbReference>
<sequence>MTGSMIVNNLAGLMMLTSLFVISVKSYRLSCGFYACQSLVLVSIFATLSCLFAAEQLLIWSASAFITKVLLVPLIMTYAARNIPRTSRKKRYSVRQ</sequence>
<gene>
    <name evidence="7" type="primary">hyfE_1</name>
    <name evidence="7" type="ORF">NCTC11112_07164</name>
</gene>
<dbReference type="EMBL" id="UGAW01000002">
    <property type="protein sequence ID" value="STI47938.1"/>
    <property type="molecule type" value="Genomic_DNA"/>
</dbReference>
<keyword evidence="7" id="KW-0560">Oxidoreductase</keyword>
<organism evidence="7 8">
    <name type="scientific">Escherichia coli</name>
    <dbReference type="NCBI Taxonomy" id="562"/>
    <lineage>
        <taxon>Bacteria</taxon>
        <taxon>Pseudomonadati</taxon>
        <taxon>Pseudomonadota</taxon>
        <taxon>Gammaproteobacteria</taxon>
        <taxon>Enterobacterales</taxon>
        <taxon>Enterobacteriaceae</taxon>
        <taxon>Escherichia</taxon>
    </lineage>
</organism>
<dbReference type="Proteomes" id="UP000254817">
    <property type="component" value="Unassembled WGS sequence"/>
</dbReference>
<dbReference type="EC" id="1.-.-.-" evidence="7"/>
<evidence type="ECO:0000256" key="3">
    <source>
        <dbReference type="ARBA" id="ARBA00022692"/>
    </source>
</evidence>
<dbReference type="InterPro" id="IPR038730">
    <property type="entry name" value="HyfE-like"/>
</dbReference>
<evidence type="ECO:0000313" key="8">
    <source>
        <dbReference type="Proteomes" id="UP000254817"/>
    </source>
</evidence>
<accession>A0A376SAS0</accession>
<keyword evidence="2" id="KW-1003">Cell membrane</keyword>
<comment type="subcellular location">
    <subcellularLocation>
        <location evidence="1">Cell membrane</location>
        <topology evidence="1">Multi-pass membrane protein</topology>
    </subcellularLocation>
</comment>
<dbReference type="AlphaFoldDB" id="A0A376SAS0"/>
<dbReference type="PANTHER" id="PTHR38601">
    <property type="entry name" value="HYDROGENASE-4 COMPONENT E"/>
    <property type="match status" value="1"/>
</dbReference>
<proteinExistence type="predicted"/>